<dbReference type="GO" id="GO:0004252">
    <property type="term" value="F:serine-type endopeptidase activity"/>
    <property type="evidence" value="ECO:0007669"/>
    <property type="project" value="InterPro"/>
</dbReference>
<evidence type="ECO:0000259" key="5">
    <source>
        <dbReference type="Pfam" id="PF00082"/>
    </source>
</evidence>
<evidence type="ECO:0000256" key="1">
    <source>
        <dbReference type="ARBA" id="ARBA00022670"/>
    </source>
</evidence>
<evidence type="ECO:0000313" key="6">
    <source>
        <dbReference type="EMBL" id="SET07943.1"/>
    </source>
</evidence>
<dbReference type="InterPro" id="IPR032675">
    <property type="entry name" value="LRR_dom_sf"/>
</dbReference>
<evidence type="ECO:0000256" key="3">
    <source>
        <dbReference type="ARBA" id="ARBA00022825"/>
    </source>
</evidence>
<dbReference type="InterPro" id="IPR015500">
    <property type="entry name" value="Peptidase_S8_subtilisin-rel"/>
</dbReference>
<evidence type="ECO:0000256" key="2">
    <source>
        <dbReference type="ARBA" id="ARBA00022801"/>
    </source>
</evidence>
<dbReference type="Gene3D" id="2.60.120.200">
    <property type="match status" value="1"/>
</dbReference>
<dbReference type="SUPFAM" id="SSF49899">
    <property type="entry name" value="Concanavalin A-like lectins/glucanases"/>
    <property type="match status" value="1"/>
</dbReference>
<reference evidence="7" key="1">
    <citation type="submission" date="2016-10" db="EMBL/GenBank/DDBJ databases">
        <authorList>
            <person name="Varghese N."/>
            <person name="Submissions S."/>
        </authorList>
    </citation>
    <scope>NUCLEOTIDE SEQUENCE [LARGE SCALE GENOMIC DNA]</scope>
    <source>
        <strain evidence="7">DSM 1551</strain>
    </source>
</reference>
<name>A0A1I0BM57_9FIRM</name>
<dbReference type="Pfam" id="PF00082">
    <property type="entry name" value="Peptidase_S8"/>
    <property type="match status" value="1"/>
</dbReference>
<dbReference type="Proteomes" id="UP000198558">
    <property type="component" value="Unassembled WGS sequence"/>
</dbReference>
<protein>
    <submittedName>
        <fullName evidence="6">Subtilase family protein</fullName>
    </submittedName>
</protein>
<dbReference type="SUPFAM" id="SSF52058">
    <property type="entry name" value="L domain-like"/>
    <property type="match status" value="1"/>
</dbReference>
<keyword evidence="1" id="KW-0645">Protease</keyword>
<dbReference type="Gene3D" id="3.80.10.10">
    <property type="entry name" value="Ribonuclease Inhibitor"/>
    <property type="match status" value="1"/>
</dbReference>
<dbReference type="RefSeq" id="WP_092351535.1">
    <property type="nucleotide sequence ID" value="NZ_FOIN01000001.1"/>
</dbReference>
<dbReference type="InterPro" id="IPR000209">
    <property type="entry name" value="Peptidase_S8/S53_dom"/>
</dbReference>
<dbReference type="SUPFAM" id="SSF52743">
    <property type="entry name" value="Subtilisin-like"/>
    <property type="match status" value="1"/>
</dbReference>
<dbReference type="InterPro" id="IPR023828">
    <property type="entry name" value="Peptidase_S8_Ser-AS"/>
</dbReference>
<dbReference type="InterPro" id="IPR008964">
    <property type="entry name" value="Invasin/intimin_cell_adhesion"/>
</dbReference>
<dbReference type="InterPro" id="IPR036852">
    <property type="entry name" value="Peptidase_S8/S53_dom_sf"/>
</dbReference>
<dbReference type="GO" id="GO:0006508">
    <property type="term" value="P:proteolysis"/>
    <property type="evidence" value="ECO:0007669"/>
    <property type="project" value="UniProtKB-KW"/>
</dbReference>
<keyword evidence="2" id="KW-0378">Hydrolase</keyword>
<dbReference type="PROSITE" id="PS00138">
    <property type="entry name" value="SUBTILASE_SER"/>
    <property type="match status" value="1"/>
</dbReference>
<dbReference type="OrthoDB" id="9798386at2"/>
<feature type="domain" description="Peptidase S8/S53" evidence="5">
    <location>
        <begin position="215"/>
        <end position="450"/>
    </location>
</feature>
<dbReference type="GeneID" id="78287224"/>
<dbReference type="SUPFAM" id="SSF49373">
    <property type="entry name" value="Invasin/intimin cell-adhesion fragments"/>
    <property type="match status" value="1"/>
</dbReference>
<evidence type="ECO:0000256" key="4">
    <source>
        <dbReference type="PROSITE-ProRule" id="PRU01240"/>
    </source>
</evidence>
<evidence type="ECO:0000313" key="7">
    <source>
        <dbReference type="Proteomes" id="UP000198558"/>
    </source>
</evidence>
<keyword evidence="3" id="KW-0720">Serine protease</keyword>
<proteinExistence type="inferred from homology"/>
<dbReference type="EMBL" id="FOIN01000001">
    <property type="protein sequence ID" value="SET07943.1"/>
    <property type="molecule type" value="Genomic_DNA"/>
</dbReference>
<keyword evidence="7" id="KW-1185">Reference proteome</keyword>
<sequence>MANIIGSLSFVSSKQRIIVKLKGVNSVSVKFGTETENYNLSKNEIVVEHDFGNTDSHYIVINNAQNITEIDISNNGINNINLYLCTLLKKFVAYNNNINKLEFTNSNALQYVHIQNNPMCTNESAMTNMINSLPDRNNKAFGSIIMYDFVPPREFENMTMDQLYERDVRKKLEKTSIPKDWYFGSAIIYNEEEYAKCMNIKESHVTDVWESAEYGEGLVVSSKENGYALNHPEIESNRILEHKQFNTATNPTSLIDKTNASIAQGDFQSHGTKTLSVIGASNKIYGVLPRCKFKLLDSMNNDSYKTDAYFNLIRDFYDDTIDIIYLAQSFTNLELATKIAASLSNNKKRLVISSVGNDGDGALNTDDHTLTEYPGSHLIEDGGFMHYVAGLGNNNTIYQISTWCQGVDLAERAFGYAPEFSNSTKNFIYRYFNGTSYSVPLVAGYAGIIQVLLTKKHGKKPTKDEVIDEIVRRCNPLKQYHRYKIGNGRIDFSTYNTMESFDILAESIQAEESVTMDLYSKYKLKYKLLPDNIYNNNITIESTDNNIVQISEDNTLFALSVGSCEVVVFSNDGSIKKNIPITVNSITEAKIEEENTSMVGKFERENFTPNGEWINSIEGSNIKLNTVDIDNNLNITSVNGYLEIPHIQTDFTVSFYVGNIIDLKYNGRIFSLYNYNEDEFFTLDFMATVKDNNLMLVGLLERDINGKSDYTKQYYNQFPNIKNAFNQNNITCVFNKGVQQIIIYLDGNKILEEYLTDRMPNNLKICIGNSKMHNKAVVGANFSEVRVFSKALSNDEVLDNVARQLKINNNITEIEGDEGKVEYKGSVTLISGLRQANNGKFPLVDATAVQYKNEENEDGTFKSVEQKIDEIAGDNSKFATSEDVDNIISDLFG</sequence>
<gene>
    <name evidence="6" type="ORF">SAMN04489758_101181</name>
</gene>
<dbReference type="AlphaFoldDB" id="A0A1I0BM57"/>
<comment type="caution">
    <text evidence="4">Lacks conserved residue(s) required for the propagation of feature annotation.</text>
</comment>
<dbReference type="PRINTS" id="PR00723">
    <property type="entry name" value="SUBTILISIN"/>
</dbReference>
<dbReference type="Gene3D" id="2.60.40.1080">
    <property type="match status" value="1"/>
</dbReference>
<accession>A0A1I0BM57</accession>
<organism evidence="6 7">
    <name type="scientific">Thomasclavelia cocleata</name>
    <dbReference type="NCBI Taxonomy" id="69824"/>
    <lineage>
        <taxon>Bacteria</taxon>
        <taxon>Bacillati</taxon>
        <taxon>Bacillota</taxon>
        <taxon>Erysipelotrichia</taxon>
        <taxon>Erysipelotrichales</taxon>
        <taxon>Coprobacillaceae</taxon>
        <taxon>Thomasclavelia</taxon>
    </lineage>
</organism>
<dbReference type="InterPro" id="IPR013320">
    <property type="entry name" value="ConA-like_dom_sf"/>
</dbReference>
<dbReference type="CDD" id="cd00306">
    <property type="entry name" value="Peptidases_S8_S53"/>
    <property type="match status" value="1"/>
</dbReference>
<dbReference type="PROSITE" id="PS51892">
    <property type="entry name" value="SUBTILASE"/>
    <property type="match status" value="1"/>
</dbReference>
<dbReference type="Gene3D" id="3.40.50.200">
    <property type="entry name" value="Peptidase S8/S53 domain"/>
    <property type="match status" value="1"/>
</dbReference>
<comment type="similarity">
    <text evidence="4">Belongs to the peptidase S8 family.</text>
</comment>